<dbReference type="Gene3D" id="2.40.170.20">
    <property type="entry name" value="TonB-dependent receptor, beta-barrel domain"/>
    <property type="match status" value="1"/>
</dbReference>
<gene>
    <name evidence="15" type="ORF">BBC0122_014790</name>
</gene>
<dbReference type="Pfam" id="PF07715">
    <property type="entry name" value="Plug"/>
    <property type="match status" value="1"/>
</dbReference>
<evidence type="ECO:0000256" key="11">
    <source>
        <dbReference type="PROSITE-ProRule" id="PRU01360"/>
    </source>
</evidence>
<dbReference type="PANTHER" id="PTHR32552:SF81">
    <property type="entry name" value="TONB-DEPENDENT OUTER MEMBRANE RECEPTOR"/>
    <property type="match status" value="1"/>
</dbReference>
<dbReference type="GO" id="GO:0006826">
    <property type="term" value="P:iron ion transport"/>
    <property type="evidence" value="ECO:0007669"/>
    <property type="project" value="UniProtKB-KW"/>
</dbReference>
<dbReference type="InterPro" id="IPR012910">
    <property type="entry name" value="Plug_dom"/>
</dbReference>
<evidence type="ECO:0000256" key="1">
    <source>
        <dbReference type="ARBA" id="ARBA00004571"/>
    </source>
</evidence>
<dbReference type="SUPFAM" id="SSF56935">
    <property type="entry name" value="Porins"/>
    <property type="match status" value="1"/>
</dbReference>
<dbReference type="PROSITE" id="PS52016">
    <property type="entry name" value="TONB_DEPENDENT_REC_3"/>
    <property type="match status" value="1"/>
</dbReference>
<name>A0A1U9MI65_9HYPH</name>
<keyword evidence="8 12" id="KW-0798">TonB box</keyword>
<dbReference type="PANTHER" id="PTHR32552">
    <property type="entry name" value="FERRICHROME IRON RECEPTOR-RELATED"/>
    <property type="match status" value="1"/>
</dbReference>
<proteinExistence type="inferred from homology"/>
<keyword evidence="5 11" id="KW-0812">Transmembrane</keyword>
<evidence type="ECO:0000256" key="6">
    <source>
        <dbReference type="ARBA" id="ARBA00023004"/>
    </source>
</evidence>
<evidence type="ECO:0000259" key="13">
    <source>
        <dbReference type="Pfam" id="PF00593"/>
    </source>
</evidence>
<evidence type="ECO:0000313" key="15">
    <source>
        <dbReference type="EMBL" id="AQT47584.1"/>
    </source>
</evidence>
<evidence type="ECO:0000256" key="3">
    <source>
        <dbReference type="ARBA" id="ARBA00022452"/>
    </source>
</evidence>
<keyword evidence="10 11" id="KW-0998">Cell outer membrane</keyword>
<evidence type="ECO:0000313" key="16">
    <source>
        <dbReference type="Proteomes" id="UP000189632"/>
    </source>
</evidence>
<dbReference type="KEGG" id="bapi:BBC0122_014790"/>
<dbReference type="InterPro" id="IPR039426">
    <property type="entry name" value="TonB-dep_rcpt-like"/>
</dbReference>
<evidence type="ECO:0000256" key="10">
    <source>
        <dbReference type="ARBA" id="ARBA00023237"/>
    </source>
</evidence>
<keyword evidence="6" id="KW-0408">Iron</keyword>
<feature type="domain" description="TonB-dependent receptor-like beta-barrel" evidence="13">
    <location>
        <begin position="244"/>
        <end position="494"/>
    </location>
</feature>
<evidence type="ECO:0000256" key="2">
    <source>
        <dbReference type="ARBA" id="ARBA00022448"/>
    </source>
</evidence>
<keyword evidence="16" id="KW-1185">Reference proteome</keyword>
<dbReference type="EMBL" id="CP015625">
    <property type="protein sequence ID" value="AQT47584.1"/>
    <property type="molecule type" value="Genomic_DNA"/>
</dbReference>
<dbReference type="InterPro" id="IPR000531">
    <property type="entry name" value="Beta-barrel_TonB"/>
</dbReference>
<evidence type="ECO:0000259" key="14">
    <source>
        <dbReference type="Pfam" id="PF07715"/>
    </source>
</evidence>
<evidence type="ECO:0000256" key="4">
    <source>
        <dbReference type="ARBA" id="ARBA00022496"/>
    </source>
</evidence>
<keyword evidence="2 11" id="KW-0813">Transport</keyword>
<comment type="subcellular location">
    <subcellularLocation>
        <location evidence="1 11">Cell outer membrane</location>
        <topology evidence="1 11">Multi-pass membrane protein</topology>
    </subcellularLocation>
</comment>
<protein>
    <submittedName>
        <fullName evidence="15">Iron complex outermembrane recepter protein</fullName>
    </submittedName>
</protein>
<accession>A0A1U9MI65</accession>
<organism evidence="15 16">
    <name type="scientific">Bartonella choladocola</name>
    <dbReference type="NCBI Taxonomy" id="2750995"/>
    <lineage>
        <taxon>Bacteria</taxon>
        <taxon>Pseudomonadati</taxon>
        <taxon>Pseudomonadota</taxon>
        <taxon>Alphaproteobacteria</taxon>
        <taxon>Hyphomicrobiales</taxon>
        <taxon>Bartonellaceae</taxon>
        <taxon>Bartonella</taxon>
    </lineage>
</organism>
<evidence type="ECO:0000256" key="7">
    <source>
        <dbReference type="ARBA" id="ARBA00023065"/>
    </source>
</evidence>
<reference evidence="15 16" key="1">
    <citation type="submission" date="2016-11" db="EMBL/GenBank/DDBJ databases">
        <title>Comparative genomics of Bartonella apis.</title>
        <authorList>
            <person name="Engel P."/>
        </authorList>
    </citation>
    <scope>NUCLEOTIDE SEQUENCE [LARGE SCALE GENOMIC DNA]</scope>
    <source>
        <strain evidence="15 16">BBC0122</strain>
    </source>
</reference>
<keyword evidence="4" id="KW-0410">Iron transport</keyword>
<evidence type="ECO:0000256" key="12">
    <source>
        <dbReference type="RuleBase" id="RU003357"/>
    </source>
</evidence>
<dbReference type="InterPro" id="IPR036942">
    <property type="entry name" value="Beta-barrel_TonB_sf"/>
</dbReference>
<dbReference type="Pfam" id="PF00593">
    <property type="entry name" value="TonB_dep_Rec_b-barrel"/>
    <property type="match status" value="1"/>
</dbReference>
<keyword evidence="3 11" id="KW-1134">Transmembrane beta strand</keyword>
<dbReference type="Proteomes" id="UP000189632">
    <property type="component" value="Chromosome"/>
</dbReference>
<feature type="domain" description="TonB-dependent receptor plug" evidence="14">
    <location>
        <begin position="56"/>
        <end position="164"/>
    </location>
</feature>
<dbReference type="GO" id="GO:0009279">
    <property type="term" value="C:cell outer membrane"/>
    <property type="evidence" value="ECO:0007669"/>
    <property type="project" value="UniProtKB-SubCell"/>
</dbReference>
<evidence type="ECO:0000256" key="8">
    <source>
        <dbReference type="ARBA" id="ARBA00023077"/>
    </source>
</evidence>
<keyword evidence="9 11" id="KW-0472">Membrane</keyword>
<dbReference type="AlphaFoldDB" id="A0A1U9MI65"/>
<evidence type="ECO:0000256" key="9">
    <source>
        <dbReference type="ARBA" id="ARBA00023136"/>
    </source>
</evidence>
<evidence type="ECO:0000256" key="5">
    <source>
        <dbReference type="ARBA" id="ARBA00022692"/>
    </source>
</evidence>
<sequence length="585" mass="63862">MLKHMKTPSALGVGIASIVLHVGTIPVHAEQQTSPANVGVVLSPVIINARRISEDMQKVPISVAVIEGDKVRNIPSSASNADIARQSPNISYVDMGGFYTNSMMIRGVGSISPLSADDSSVSLNIDEVPMSAYGLPPSTLDLERVEILRGPQGTLYGRNSQGGAINFITKKPVFNNEYSVRGEVGTKDWGLGELIANTVLIDNVLTSRMALQYSNRGGDIANKSIGGEDGQTQVGAARGTLLYQPDQDTTAQFTYDYESNNDKQPTTVLKQAYCYPCSGLNPRDDFKRENNGGTFRLEHNFDAFRLTTISAIHKLNIDTTQDNQDMLIYGAYMGFPPSMTNRRDQNVGGGFQKETSYLQEIRLSSLDEAEVKWTTGVNYYRSEYYALQDGSKTQNPPAFSGLQTGDLTTDSYAAFGEMTVPIVGDLKGLAGLRVTHEEKSVDYGFIGNGARGTVAAFSQDSSFKDTFVTGRTGLTYDWSQDLMTYVTVGRGAVAGDTLGIASIIRSANRKHNFPHRQAGLMKAVSSQACLTGGRRSTLLFSIMMSRKDTRYPIMRLCLNMKLSRLIISPMASRSRGERLLLMKSH</sequence>
<dbReference type="OrthoDB" id="9760333at2"/>
<comment type="similarity">
    <text evidence="11 12">Belongs to the TonB-dependent receptor family.</text>
</comment>
<keyword evidence="7" id="KW-0406">Ion transport</keyword>